<feature type="domain" description="Peptidoglycan hydrolase PcsB coiled-coil" evidence="6">
    <location>
        <begin position="112"/>
        <end position="177"/>
    </location>
</feature>
<dbReference type="InterPro" id="IPR050570">
    <property type="entry name" value="Cell_wall_metabolism_enzyme"/>
</dbReference>
<dbReference type="Proteomes" id="UP000696931">
    <property type="component" value="Unassembled WGS sequence"/>
</dbReference>
<feature type="chain" id="PRO_5037159668" evidence="4">
    <location>
        <begin position="21"/>
        <end position="402"/>
    </location>
</feature>
<keyword evidence="2" id="KW-0175">Coiled coil</keyword>
<evidence type="ECO:0000256" key="2">
    <source>
        <dbReference type="SAM" id="Coils"/>
    </source>
</evidence>
<dbReference type="AlphaFoldDB" id="A0A933S9K1"/>
<accession>A0A933S9K1</accession>
<evidence type="ECO:0000313" key="8">
    <source>
        <dbReference type="Proteomes" id="UP000696931"/>
    </source>
</evidence>
<evidence type="ECO:0000256" key="4">
    <source>
        <dbReference type="SAM" id="SignalP"/>
    </source>
</evidence>
<comment type="caution">
    <text evidence="7">The sequence shown here is derived from an EMBL/GenBank/DDBJ whole genome shotgun (WGS) entry which is preliminary data.</text>
</comment>
<organism evidence="7 8">
    <name type="scientific">Eiseniibacteriota bacterium</name>
    <dbReference type="NCBI Taxonomy" id="2212470"/>
    <lineage>
        <taxon>Bacteria</taxon>
        <taxon>Candidatus Eiseniibacteriota</taxon>
    </lineage>
</organism>
<proteinExistence type="predicted"/>
<evidence type="ECO:0000259" key="6">
    <source>
        <dbReference type="Pfam" id="PF24568"/>
    </source>
</evidence>
<feature type="region of interest" description="Disordered" evidence="3">
    <location>
        <begin position="246"/>
        <end position="275"/>
    </location>
</feature>
<dbReference type="CDD" id="cd12797">
    <property type="entry name" value="M23_peptidase"/>
    <property type="match status" value="1"/>
</dbReference>
<dbReference type="Gene3D" id="6.10.250.3150">
    <property type="match status" value="1"/>
</dbReference>
<dbReference type="PANTHER" id="PTHR21666:SF289">
    <property type="entry name" value="L-ALA--D-GLU ENDOPEPTIDASE"/>
    <property type="match status" value="1"/>
</dbReference>
<dbReference type="InterPro" id="IPR016047">
    <property type="entry name" value="M23ase_b-sheet_dom"/>
</dbReference>
<dbReference type="Pfam" id="PF01551">
    <property type="entry name" value="Peptidase_M23"/>
    <property type="match status" value="1"/>
</dbReference>
<dbReference type="GO" id="GO:0004222">
    <property type="term" value="F:metalloendopeptidase activity"/>
    <property type="evidence" value="ECO:0007669"/>
    <property type="project" value="TreeGrafter"/>
</dbReference>
<dbReference type="PANTHER" id="PTHR21666">
    <property type="entry name" value="PEPTIDASE-RELATED"/>
    <property type="match status" value="1"/>
</dbReference>
<dbReference type="SUPFAM" id="SSF51261">
    <property type="entry name" value="Duplicated hybrid motif"/>
    <property type="match status" value="1"/>
</dbReference>
<evidence type="ECO:0000259" key="5">
    <source>
        <dbReference type="Pfam" id="PF01551"/>
    </source>
</evidence>
<dbReference type="EMBL" id="JACRIW010000008">
    <property type="protein sequence ID" value="MBI5168022.1"/>
    <property type="molecule type" value="Genomic_DNA"/>
</dbReference>
<feature type="domain" description="M23ase beta-sheet core" evidence="5">
    <location>
        <begin position="303"/>
        <end position="397"/>
    </location>
</feature>
<dbReference type="InterPro" id="IPR057309">
    <property type="entry name" value="PcsB_CC"/>
</dbReference>
<keyword evidence="1 4" id="KW-0732">Signal</keyword>
<evidence type="ECO:0000313" key="7">
    <source>
        <dbReference type="EMBL" id="MBI5168022.1"/>
    </source>
</evidence>
<feature type="compositionally biased region" description="Basic and acidic residues" evidence="3">
    <location>
        <begin position="246"/>
        <end position="260"/>
    </location>
</feature>
<evidence type="ECO:0000256" key="3">
    <source>
        <dbReference type="SAM" id="MobiDB-lite"/>
    </source>
</evidence>
<dbReference type="InterPro" id="IPR011055">
    <property type="entry name" value="Dup_hybrid_motif"/>
</dbReference>
<sequence>MSRRFAHLFALALAAGLALAPLGAPAPVRAQDSLELAKKRELEEIRRQANEKRKAAAALKPRETRALGDLRRTEKQLTASRRRLLQLQQRQKALGAQLEVTRANLDRSIRELENQRDLLRRRLRMMYVFGPARELEYLLSTSSFAQLMTRWDFLNMVAEQDRVLLDGVRMRKEEVEANKAQLEDNIGEVQSTAKKTTKESTQLASLRTQKAKTVASIQTQRQQYEAAAAELERTARRIQSLLASLERKRREESDRARSEGRNPQPYSGDFAKGQGQLDWPVRGEVVGRFGIETHPRFGTQIHNDGIDIAAPIGTSVRSVGKGRVDFANDDYEGMGGMIVLNHGDGYFTLYGHLDAVLVSNGQEVQPGAVIGRVGDGGSLKGPILHFEVRKGSAPLNPENWLR</sequence>
<gene>
    <name evidence="7" type="ORF">HZA61_00900</name>
</gene>
<dbReference type="Pfam" id="PF24568">
    <property type="entry name" value="CC_PcsB"/>
    <property type="match status" value="1"/>
</dbReference>
<dbReference type="Gene3D" id="2.70.70.10">
    <property type="entry name" value="Glucose Permease (Domain IIA)"/>
    <property type="match status" value="1"/>
</dbReference>
<reference evidence="7" key="1">
    <citation type="submission" date="2020-07" db="EMBL/GenBank/DDBJ databases">
        <title>Huge and variable diversity of episymbiotic CPR bacteria and DPANN archaea in groundwater ecosystems.</title>
        <authorList>
            <person name="He C.Y."/>
            <person name="Keren R."/>
            <person name="Whittaker M."/>
            <person name="Farag I.F."/>
            <person name="Doudna J."/>
            <person name="Cate J.H.D."/>
            <person name="Banfield J.F."/>
        </authorList>
    </citation>
    <scope>NUCLEOTIDE SEQUENCE</scope>
    <source>
        <strain evidence="7">NC_groundwater_1813_Pr3_B-0.1um_71_17</strain>
    </source>
</reference>
<name>A0A933S9K1_UNCEI</name>
<feature type="signal peptide" evidence="4">
    <location>
        <begin position="1"/>
        <end position="20"/>
    </location>
</feature>
<evidence type="ECO:0000256" key="1">
    <source>
        <dbReference type="ARBA" id="ARBA00022729"/>
    </source>
</evidence>
<feature type="coiled-coil region" evidence="2">
    <location>
        <begin position="39"/>
        <end position="122"/>
    </location>
</feature>
<protein>
    <submittedName>
        <fullName evidence="7">Peptidoglycan DD-metalloendopeptidase family protein</fullName>
    </submittedName>
</protein>